<name>M2W989_GALSU</name>
<dbReference type="OrthoDB" id="10357367at2759"/>
<dbReference type="Proteomes" id="UP000030680">
    <property type="component" value="Unassembled WGS sequence"/>
</dbReference>
<proteinExistence type="predicted"/>
<keyword evidence="2" id="KW-1185">Reference proteome</keyword>
<sequence length="579" mass="66398">MESSRVLETLNGFRKQAVTEEDFLSCTKHFLKILEDPKTETWPEESSVVVVEALKVCINNDISAGVAEVFALELLGPCLRILATQPRTSKLSEKVFSLCRCCVSRGKPKELFIVVLDEVVNLQNIAKNFFSRVFPIFLLVCIDFLRECQAIFPSDIESILKVIDIAWNNKLSNDIGSDPHLLYEEERDCSHFLENSFMNVCMLSFSVLNLLKDSVMKPKLDRFRVSTTVRCQLVLVILDLIKWVSIFFTDVSIFGTAGKENLNQQELWKYSISLVTLLRELSICRRTQILSLCMLPEETIFQEIFKLQSSLVSTGYIAEMVEEFKEKPCSFLSAGCYLFLSLKSSPFEDDCFLDSKCKLDLYLAPIAALFESKWSAHKVMALWLCKETVSNTVIGFRGNQVLRLLQKAKYRCHLSENISVHDSSLLMIFTLLLQYLDKTAYHNRASYEVINTCIHCLPDPFIKWQVVYFCLMMSTTVGIKAQLLHEMKEAMLKMEDDIDATRALVASSTCFEATENQYRLWSWLSDFLFANFLAPRMSFLEDLPLVSSAIHILAFIIWRLKRQENVAKCKENLECRAKG</sequence>
<dbReference type="KEGG" id="gsl:Gasu_05160"/>
<gene>
    <name evidence="1" type="ORF">Gasu_05160</name>
</gene>
<reference evidence="2" key="1">
    <citation type="journal article" date="2013" name="Science">
        <title>Gene transfer from bacteria and archaea facilitated evolution of an extremophilic eukaryote.</title>
        <authorList>
            <person name="Schonknecht G."/>
            <person name="Chen W.H."/>
            <person name="Ternes C.M."/>
            <person name="Barbier G.G."/>
            <person name="Shrestha R.P."/>
            <person name="Stanke M."/>
            <person name="Brautigam A."/>
            <person name="Baker B.J."/>
            <person name="Banfield J.F."/>
            <person name="Garavito R.M."/>
            <person name="Carr K."/>
            <person name="Wilkerson C."/>
            <person name="Rensing S.A."/>
            <person name="Gagneul D."/>
            <person name="Dickenson N.E."/>
            <person name="Oesterhelt C."/>
            <person name="Lercher M.J."/>
            <person name="Weber A.P."/>
        </authorList>
    </citation>
    <scope>NUCLEOTIDE SEQUENCE [LARGE SCALE GENOMIC DNA]</scope>
    <source>
        <strain evidence="2">074W</strain>
    </source>
</reference>
<evidence type="ECO:0000313" key="1">
    <source>
        <dbReference type="EMBL" id="EME32431.1"/>
    </source>
</evidence>
<organism evidence="1 2">
    <name type="scientific">Galdieria sulphuraria</name>
    <name type="common">Red alga</name>
    <dbReference type="NCBI Taxonomy" id="130081"/>
    <lineage>
        <taxon>Eukaryota</taxon>
        <taxon>Rhodophyta</taxon>
        <taxon>Bangiophyceae</taxon>
        <taxon>Galdieriales</taxon>
        <taxon>Galdieriaceae</taxon>
        <taxon>Galdieria</taxon>
    </lineage>
</organism>
<dbReference type="EMBL" id="KB454486">
    <property type="protein sequence ID" value="EME32431.1"/>
    <property type="molecule type" value="Genomic_DNA"/>
</dbReference>
<dbReference type="RefSeq" id="XP_005708951.1">
    <property type="nucleotide sequence ID" value="XM_005708894.1"/>
</dbReference>
<dbReference type="Gramene" id="EME32431">
    <property type="protein sequence ID" value="EME32431"/>
    <property type="gene ID" value="Gasu_05160"/>
</dbReference>
<evidence type="ECO:0000313" key="2">
    <source>
        <dbReference type="Proteomes" id="UP000030680"/>
    </source>
</evidence>
<protein>
    <submittedName>
        <fullName evidence="1">Uncharacterized protein</fullName>
    </submittedName>
</protein>
<dbReference type="GeneID" id="17091013"/>
<accession>M2W989</accession>
<dbReference type="AlphaFoldDB" id="M2W989"/>